<evidence type="ECO:0000256" key="1">
    <source>
        <dbReference type="SAM" id="Phobius"/>
    </source>
</evidence>
<feature type="transmembrane region" description="Helical" evidence="1">
    <location>
        <begin position="78"/>
        <end position="97"/>
    </location>
</feature>
<dbReference type="EMBL" id="JBEUKS010000003">
    <property type="protein sequence ID" value="MFC1438813.1"/>
    <property type="molecule type" value="Genomic_DNA"/>
</dbReference>
<evidence type="ECO:0000313" key="3">
    <source>
        <dbReference type="Proteomes" id="UP001592581"/>
    </source>
</evidence>
<reference evidence="2 3" key="1">
    <citation type="submission" date="2024-06" db="EMBL/GenBank/DDBJ databases">
        <authorList>
            <person name="Lee S.D."/>
        </authorList>
    </citation>
    <scope>NUCLEOTIDE SEQUENCE [LARGE SCALE GENOMIC DNA]</scope>
    <source>
        <strain evidence="2 3">N1-10</strain>
    </source>
</reference>
<keyword evidence="1" id="KW-0812">Transmembrane</keyword>
<protein>
    <submittedName>
        <fullName evidence="2">DUF998 domain-containing protein</fullName>
    </submittedName>
</protein>
<proteinExistence type="predicted"/>
<name>A0ABV6XKP0_9ACTN</name>
<keyword evidence="3" id="KW-1185">Reference proteome</keyword>
<dbReference type="Proteomes" id="UP001592581">
    <property type="component" value="Unassembled WGS sequence"/>
</dbReference>
<feature type="transmembrane region" description="Helical" evidence="1">
    <location>
        <begin position="7"/>
        <end position="31"/>
    </location>
</feature>
<comment type="caution">
    <text evidence="2">The sequence shown here is derived from an EMBL/GenBank/DDBJ whole genome shotgun (WGS) entry which is preliminary data.</text>
</comment>
<dbReference type="Pfam" id="PF06197">
    <property type="entry name" value="DUF998"/>
    <property type="match status" value="1"/>
</dbReference>
<feature type="transmembrane region" description="Helical" evidence="1">
    <location>
        <begin position="109"/>
        <end position="127"/>
    </location>
</feature>
<keyword evidence="1" id="KW-1133">Transmembrane helix</keyword>
<accession>A0ABV6XKP0</accession>
<dbReference type="InterPro" id="IPR009339">
    <property type="entry name" value="DUF998"/>
</dbReference>
<feature type="transmembrane region" description="Helical" evidence="1">
    <location>
        <begin position="51"/>
        <end position="71"/>
    </location>
</feature>
<dbReference type="RefSeq" id="WP_380564346.1">
    <property type="nucleotide sequence ID" value="NZ_JBEUKS010000003.1"/>
</dbReference>
<keyword evidence="1" id="KW-0472">Membrane</keyword>
<organism evidence="2 3">
    <name type="scientific">Streptacidiphilus jeojiensis</name>
    <dbReference type="NCBI Taxonomy" id="3229225"/>
    <lineage>
        <taxon>Bacteria</taxon>
        <taxon>Bacillati</taxon>
        <taxon>Actinomycetota</taxon>
        <taxon>Actinomycetes</taxon>
        <taxon>Kitasatosporales</taxon>
        <taxon>Streptomycetaceae</taxon>
        <taxon>Streptacidiphilus</taxon>
    </lineage>
</organism>
<gene>
    <name evidence="2" type="ORF">ABUW04_11135</name>
</gene>
<evidence type="ECO:0000313" key="2">
    <source>
        <dbReference type="EMBL" id="MFC1438813.1"/>
    </source>
</evidence>
<feature type="transmembrane region" description="Helical" evidence="1">
    <location>
        <begin position="139"/>
        <end position="158"/>
    </location>
</feature>
<sequence length="221" mass="22799">MRPVPGWTLITAGTAPILLVGGWTVAALLLGSGYDPATDTISVLASVGEPYRWLMTAAIAGLGVCHVATAVGLRAAPLVGRIALAGAGASAIVLALTPEPHDGASFQHGTVVAVGFSLMALWPALAARRGPAAPWVLRPRTVLLVTLLVLAGAAWFLVELRDHGLVGVAERALCAIQSLWPLVVVASCRRRLAAGLGEWRGVLGERVGHASAPPDEGRIRT</sequence>